<evidence type="ECO:0000313" key="13">
    <source>
        <dbReference type="Proteomes" id="UP000095284"/>
    </source>
</evidence>
<keyword evidence="3 8" id="KW-0479">Metal-binding</keyword>
<dbReference type="InterPro" id="IPR001930">
    <property type="entry name" value="Peptidase_M1"/>
</dbReference>
<feature type="binding site" evidence="8">
    <location>
        <position position="1092"/>
    </location>
    <ligand>
        <name>Zn(2+)</name>
        <dbReference type="ChEBI" id="CHEBI:29105"/>
        <note>catalytic</note>
    </ligand>
</feature>
<keyword evidence="4" id="KW-0378">Hydrolase</keyword>
<feature type="chain" id="PRO_5013062876" evidence="10">
    <location>
        <begin position="16"/>
        <end position="1500"/>
    </location>
</feature>
<evidence type="ECO:0000259" key="12">
    <source>
        <dbReference type="Pfam" id="PF17900"/>
    </source>
</evidence>
<keyword evidence="6" id="KW-0482">Metalloprotease</keyword>
<accession>A0A1I7SS46</accession>
<organism evidence="13 14">
    <name type="scientific">Bursaphelenchus xylophilus</name>
    <name type="common">Pinewood nematode worm</name>
    <name type="synonym">Aphelenchoides xylophilus</name>
    <dbReference type="NCBI Taxonomy" id="6326"/>
    <lineage>
        <taxon>Eukaryota</taxon>
        <taxon>Metazoa</taxon>
        <taxon>Ecdysozoa</taxon>
        <taxon>Nematoda</taxon>
        <taxon>Chromadorea</taxon>
        <taxon>Rhabditida</taxon>
        <taxon>Tylenchina</taxon>
        <taxon>Tylenchomorpha</taxon>
        <taxon>Aphelenchoidea</taxon>
        <taxon>Aphelenchoididae</taxon>
        <taxon>Bursaphelenchus</taxon>
    </lineage>
</organism>
<dbReference type="Gene3D" id="1.10.390.10">
    <property type="entry name" value="Neutral Protease Domain 2"/>
    <property type="match status" value="2"/>
</dbReference>
<feature type="active site" description="Proton acceptor" evidence="7">
    <location>
        <position position="1093"/>
    </location>
</feature>
<dbReference type="InterPro" id="IPR042097">
    <property type="entry name" value="Aminopeptidase_N-like_N_sf"/>
</dbReference>
<dbReference type="Gene3D" id="2.60.40.1730">
    <property type="entry name" value="tricorn interacting facor f3 domain"/>
    <property type="match status" value="2"/>
</dbReference>
<keyword evidence="2" id="KW-0645">Protease</keyword>
<dbReference type="GO" id="GO:0005615">
    <property type="term" value="C:extracellular space"/>
    <property type="evidence" value="ECO:0007669"/>
    <property type="project" value="TreeGrafter"/>
</dbReference>
<dbReference type="eggNOG" id="KOG1046">
    <property type="taxonomic scope" value="Eukaryota"/>
</dbReference>
<dbReference type="PANTHER" id="PTHR11533:SF293">
    <property type="entry name" value="AMINOPEPTIDASE-2-RELATED"/>
    <property type="match status" value="1"/>
</dbReference>
<dbReference type="GO" id="GO:0042277">
    <property type="term" value="F:peptide binding"/>
    <property type="evidence" value="ECO:0007669"/>
    <property type="project" value="TreeGrafter"/>
</dbReference>
<protein>
    <submittedName>
        <fullName evidence="14">Aminopeptidase</fullName>
    </submittedName>
</protein>
<evidence type="ECO:0000256" key="7">
    <source>
        <dbReference type="PIRSR" id="PIRSR634016-1"/>
    </source>
</evidence>
<comment type="cofactor">
    <cofactor evidence="8">
        <name>Zn(2+)</name>
        <dbReference type="ChEBI" id="CHEBI:29105"/>
    </cofactor>
    <text evidence="8">Binds 1 zinc ion per subunit.</text>
</comment>
<evidence type="ECO:0000256" key="3">
    <source>
        <dbReference type="ARBA" id="ARBA00022723"/>
    </source>
</evidence>
<keyword evidence="10" id="KW-0732">Signal</keyword>
<reference evidence="14" key="1">
    <citation type="submission" date="2016-11" db="UniProtKB">
        <authorList>
            <consortium name="WormBaseParasite"/>
        </authorList>
    </citation>
    <scope>IDENTIFICATION</scope>
</reference>
<dbReference type="GO" id="GO:0008270">
    <property type="term" value="F:zinc ion binding"/>
    <property type="evidence" value="ECO:0007669"/>
    <property type="project" value="InterPro"/>
</dbReference>
<proteinExistence type="inferred from homology"/>
<evidence type="ECO:0000256" key="4">
    <source>
        <dbReference type="ARBA" id="ARBA00022801"/>
    </source>
</evidence>
<dbReference type="GO" id="GO:0006508">
    <property type="term" value="P:proteolysis"/>
    <property type="evidence" value="ECO:0007669"/>
    <property type="project" value="UniProtKB-KW"/>
</dbReference>
<evidence type="ECO:0000256" key="8">
    <source>
        <dbReference type="PIRSR" id="PIRSR634016-3"/>
    </source>
</evidence>
<keyword evidence="5 8" id="KW-0862">Zinc</keyword>
<evidence type="ECO:0000256" key="2">
    <source>
        <dbReference type="ARBA" id="ARBA00022670"/>
    </source>
</evidence>
<dbReference type="PANTHER" id="PTHR11533">
    <property type="entry name" value="PROTEASE M1 ZINC METALLOPROTEASE"/>
    <property type="match status" value="1"/>
</dbReference>
<evidence type="ECO:0000256" key="5">
    <source>
        <dbReference type="ARBA" id="ARBA00022833"/>
    </source>
</evidence>
<dbReference type="WBParaSite" id="BXY_1586300.1">
    <property type="protein sequence ID" value="BXY_1586300.1"/>
    <property type="gene ID" value="BXY_1586300"/>
</dbReference>
<dbReference type="GO" id="GO:0043171">
    <property type="term" value="P:peptide catabolic process"/>
    <property type="evidence" value="ECO:0007669"/>
    <property type="project" value="TreeGrafter"/>
</dbReference>
<name>A0A1I7SS46_BURXY</name>
<feature type="signal peptide" evidence="10">
    <location>
        <begin position="1"/>
        <end position="15"/>
    </location>
</feature>
<feature type="site" description="Transition state stabilizer" evidence="9">
    <location>
        <position position="1171"/>
    </location>
</feature>
<dbReference type="GO" id="GO:0005737">
    <property type="term" value="C:cytoplasm"/>
    <property type="evidence" value="ECO:0007669"/>
    <property type="project" value="TreeGrafter"/>
</dbReference>
<feature type="domain" description="Aminopeptidase N-like N-terminal" evidence="12">
    <location>
        <begin position="795"/>
        <end position="987"/>
    </location>
</feature>
<feature type="domain" description="Peptidase M1 membrane alanine aminopeptidase" evidence="11">
    <location>
        <begin position="269"/>
        <end position="474"/>
    </location>
</feature>
<dbReference type="CDD" id="cd09601">
    <property type="entry name" value="M1_APN-Q_like"/>
    <property type="match status" value="2"/>
</dbReference>
<dbReference type="InterPro" id="IPR034016">
    <property type="entry name" value="M1_APN-typ"/>
</dbReference>
<dbReference type="SUPFAM" id="SSF55486">
    <property type="entry name" value="Metalloproteases ('zincins'), catalytic domain"/>
    <property type="match status" value="2"/>
</dbReference>
<evidence type="ECO:0000256" key="9">
    <source>
        <dbReference type="PIRSR" id="PIRSR634016-4"/>
    </source>
</evidence>
<dbReference type="GO" id="GO:0016020">
    <property type="term" value="C:membrane"/>
    <property type="evidence" value="ECO:0007669"/>
    <property type="project" value="TreeGrafter"/>
</dbReference>
<feature type="binding site" evidence="8">
    <location>
        <position position="1115"/>
    </location>
    <ligand>
        <name>Zn(2+)</name>
        <dbReference type="ChEBI" id="CHEBI:29105"/>
        <note>catalytic</note>
    </ligand>
</feature>
<evidence type="ECO:0000256" key="6">
    <source>
        <dbReference type="ARBA" id="ARBA00023049"/>
    </source>
</evidence>
<feature type="domain" description="Aminopeptidase N-like N-terminal" evidence="12">
    <location>
        <begin position="41"/>
        <end position="231"/>
    </location>
</feature>
<evidence type="ECO:0000313" key="14">
    <source>
        <dbReference type="WBParaSite" id="BXY_1586300.1"/>
    </source>
</evidence>
<dbReference type="Pfam" id="PF17900">
    <property type="entry name" value="Peptidase_M1_N"/>
    <property type="match status" value="2"/>
</dbReference>
<dbReference type="InterPro" id="IPR027268">
    <property type="entry name" value="Peptidase_M4/M1_CTD_sf"/>
</dbReference>
<dbReference type="InterPro" id="IPR045357">
    <property type="entry name" value="Aminopeptidase_N-like_N"/>
</dbReference>
<dbReference type="Pfam" id="PF01433">
    <property type="entry name" value="Peptidase_M1"/>
    <property type="match status" value="2"/>
</dbReference>
<dbReference type="Proteomes" id="UP000095284">
    <property type="component" value="Unplaced"/>
</dbReference>
<evidence type="ECO:0000259" key="11">
    <source>
        <dbReference type="Pfam" id="PF01433"/>
    </source>
</evidence>
<dbReference type="InterPro" id="IPR050344">
    <property type="entry name" value="Peptidase_M1_aminopeptidases"/>
</dbReference>
<dbReference type="PRINTS" id="PR00756">
    <property type="entry name" value="ALADIPTASE"/>
</dbReference>
<sequence length="1500" mass="170639">MIFVVLLLIPLSVSCFSHALRQPDHLKYTNDSLPDDVKVYQYDLKFTPYFSYYNYSIPDGKQGTFDGEVAIHFSVLEVSFSIELNAGVNILSVHLLSTENQLHVTDIRRTLDDHILIFSEEALQPNVNYTLKFVFNGLLHKAENAGIFTHEYVDKYGHNTSLLATQFETIAARDAFPCFDDPFFKSKFVVSLVHPVNSTAYSNSKPVSTTVLNDNQALTNFEPTVDLPTYLFAFAIGDFAEAVTKSKRGVTIRAISTIDSDGCLKRSADWAAQCLDIMEEFVDVPYPLEKLDHLETIDHFSGGMENFGLITYKDYLTTYIDQTLDIEAYGVSVICHETAHLWFGDLVTGKRWGLEFLHESFATYFEYEATKKVDSFFYNAELSQAKFAMELPYHVREKNHPIADEISRFDKITYDVGAHLLYNIATLTGENFTKALKIYQERFAYQTVDLDDLLQVFDELYGSIFMGNLKFSDVMKEFFTVTGVPTINITLTETGDYSVQQVPNENGKSWNVPLIYYDIATNETHFHLVPASSKAPSTFSGDRQYLFNPTLSMFAEVNIESSVWDKTLANNSFGVLSGLQQLSVLLQIARADAARAEKVLTEHAKSTNSIVYPTLPFALERYLRQQRADTTLLEALLEKFDFTATVENRVFGKFVLAPAVRHKIPHIVNTTQQLFDNFVKDCAPGEDVSKCTQIPPEFRPAVYLQGSTTEDGANFLQDYKKRIMSHKLVKFLRPEWKRLDGVLRVEKPSKAMAKRTLLISFLLTVIGICYSQGFDRRRNVIQTNDSLPHNVEVYQYDLKLTPYFNYYNYSIPEGKQGKFEGEVSIHFSVINSTRAIEINSKVDSDFLDISIFSTDRLAIYSRSKNYEGDHEIIRSFYMLEPGINYTLNILFSGLIHKPDYGGIYSYEYVDKHGRNTALLSTQFQSIQAREAFPCFDDPFFKSKFVLSLVHPINSTAYSNAKVKSVSRLNDNQALTVFEPSAKMPTYLFAFAIGDLAETVVNSTRGVTVRSISIADNDGRLDNAAKWAAKSLDYMEDYLGIPYPLDKLDHIETIEHAVGAMENFGLATYRDQLTTLIDNELIQEAENNAVICHETAHQWFGNLVTNKRWGLEFLHEAFAVYFQFEITKQLASVQYYGELFHVRSAAVNTPTFVDKHKHPIANNQSYFDGVTYYAGGQLIYNIATLTGENFKKALTLYQKRYAFRNADLDNLLEIFDEVCGNNFLGGHKFSSIMRTFFVKGGLPQIRITLAANGDYLFVQKRSSEEDGWNVPLIYYDLDTNETLYHLLPKSEFSTLPGNRRYLFNPAHSMYADVFIDESVWEKTLANNTFGKLSGIQQLSVLHHLLKKSEQRAVKVLKEHAKSINSIVYPTLPAAITTLKRINPTLLEALLEKFDFTPTIENRIFAQALLVLGVHHRFPHIVNGAQKLFDQFIIDCAPGKDVSACTQIPPEFRPAVYFQGTKTETGVDFLQDYEKRVKSHKLAKFLTPELKRLNTVRKYRAA</sequence>
<evidence type="ECO:0000256" key="10">
    <source>
        <dbReference type="SAM" id="SignalP"/>
    </source>
</evidence>
<dbReference type="SUPFAM" id="SSF63737">
    <property type="entry name" value="Leukotriene A4 hydrolase N-terminal domain"/>
    <property type="match status" value="2"/>
</dbReference>
<feature type="domain" description="Peptidase M1 membrane alanine aminopeptidase" evidence="11">
    <location>
        <begin position="1026"/>
        <end position="1234"/>
    </location>
</feature>
<evidence type="ECO:0000256" key="1">
    <source>
        <dbReference type="ARBA" id="ARBA00010136"/>
    </source>
</evidence>
<comment type="similarity">
    <text evidence="1">Belongs to the peptidase M1 family.</text>
</comment>
<feature type="binding site" evidence="8">
    <location>
        <position position="1096"/>
    </location>
    <ligand>
        <name>Zn(2+)</name>
        <dbReference type="ChEBI" id="CHEBI:29105"/>
        <note>catalytic</note>
    </ligand>
</feature>
<dbReference type="InterPro" id="IPR014782">
    <property type="entry name" value="Peptidase_M1_dom"/>
</dbReference>
<dbReference type="GO" id="GO:0070006">
    <property type="term" value="F:metalloaminopeptidase activity"/>
    <property type="evidence" value="ECO:0007669"/>
    <property type="project" value="TreeGrafter"/>
</dbReference>